<dbReference type="PRINTS" id="PR00368">
    <property type="entry name" value="FADPNR"/>
</dbReference>
<comment type="cofactor">
    <cofactor evidence="1">
        <name>FAD</name>
        <dbReference type="ChEBI" id="CHEBI:57692"/>
    </cofactor>
</comment>
<dbReference type="PANTHER" id="PTHR42913">
    <property type="entry name" value="APOPTOSIS-INDUCING FACTOR 1"/>
    <property type="match status" value="1"/>
</dbReference>
<evidence type="ECO:0000256" key="5">
    <source>
        <dbReference type="ARBA" id="ARBA00023002"/>
    </source>
</evidence>
<evidence type="ECO:0000256" key="4">
    <source>
        <dbReference type="ARBA" id="ARBA00022827"/>
    </source>
</evidence>
<protein>
    <submittedName>
        <fullName evidence="7">NADH dehydrogenase</fullName>
        <ecNumber evidence="7">1.6.99.3</ecNumber>
    </submittedName>
</protein>
<dbReference type="EMBL" id="LAQT01000027">
    <property type="protein sequence ID" value="KPC50729.1"/>
    <property type="molecule type" value="Genomic_DNA"/>
</dbReference>
<comment type="similarity">
    <text evidence="2">Belongs to the NADH dehydrogenase family.</text>
</comment>
<accession>A0A0N1JSA2</accession>
<dbReference type="Gene3D" id="3.50.50.100">
    <property type="match status" value="1"/>
</dbReference>
<dbReference type="PATRIC" id="fig|857265.3.peg.3441"/>
<dbReference type="AlphaFoldDB" id="A0A0N1JSA2"/>
<dbReference type="OrthoDB" id="9781621at2"/>
<dbReference type="InterPro" id="IPR036188">
    <property type="entry name" value="FAD/NAD-bd_sf"/>
</dbReference>
<evidence type="ECO:0000256" key="1">
    <source>
        <dbReference type="ARBA" id="ARBA00001974"/>
    </source>
</evidence>
<evidence type="ECO:0000256" key="3">
    <source>
        <dbReference type="ARBA" id="ARBA00022630"/>
    </source>
</evidence>
<proteinExistence type="inferred from homology"/>
<keyword evidence="8" id="KW-1185">Reference proteome</keyword>
<dbReference type="SUPFAM" id="SSF51905">
    <property type="entry name" value="FAD/NAD(P)-binding domain"/>
    <property type="match status" value="1"/>
</dbReference>
<feature type="domain" description="FAD/NAD(P)-binding" evidence="6">
    <location>
        <begin position="6"/>
        <end position="335"/>
    </location>
</feature>
<dbReference type="PRINTS" id="PR00411">
    <property type="entry name" value="PNDRDTASEI"/>
</dbReference>
<keyword evidence="3" id="KW-0285">Flavoprotein</keyword>
<evidence type="ECO:0000259" key="6">
    <source>
        <dbReference type="Pfam" id="PF07992"/>
    </source>
</evidence>
<dbReference type="RefSeq" id="WP_053938964.1">
    <property type="nucleotide sequence ID" value="NZ_LAQT01000027.1"/>
</dbReference>
<dbReference type="Pfam" id="PF07992">
    <property type="entry name" value="Pyr_redox_2"/>
    <property type="match status" value="1"/>
</dbReference>
<dbReference type="EC" id="1.6.99.3" evidence="7"/>
<reference evidence="7 8" key="1">
    <citation type="submission" date="2015-07" db="EMBL/GenBank/DDBJ databases">
        <title>Draft genome sequence of the Amantichitinum ursilacus IGB-41, a new chitin-degrading bacterium.</title>
        <authorList>
            <person name="Kirstahler P."/>
            <person name="Guenther M."/>
            <person name="Grumaz C."/>
            <person name="Rupp S."/>
            <person name="Zibek S."/>
            <person name="Sohn K."/>
        </authorList>
    </citation>
    <scope>NUCLEOTIDE SEQUENCE [LARGE SCALE GENOMIC DNA]</scope>
    <source>
        <strain evidence="7 8">IGB-41</strain>
    </source>
</reference>
<name>A0A0N1JSA2_9NEIS</name>
<sequence length="432" mass="47158">MHKPKQILIVGGGVAGLELATQLSHAFRHNHKAAITLVDRDSGHIWKPMLHTIAAGTRDVYQQQTSFVAHAKEHGFTYWPGEMEALDRIGHEIRLKPLYMRDGRLLLEARALPYDVLIMSVGSQANDFGTPGVHEYCHFIDDRLQADAFNQEVRALLFKAYAEGTELHLAIVGGGATGVELAAELVQMEETLASYASGEHASTRLKLTLIDSGPRLLGAFPESVSAAAKAQLQKLGVEIRSGARVAAAEAGGVRLKDGTHIAAAMTVWAAGVKAPDFMRDLGGLETTHGNQLVVRPTLQTTLDDAVFALGDCAALTPAGAERPLPPSAQIAYQQATYLIRNLPGWLDGKPLPPFHNIDMGALVTLGRYNAFGSLGKLGIFKNDFTYRGYLAQLSHIFLYRSHQARLHGFWRGSLLWLIDRINAWVRPAVRLD</sequence>
<evidence type="ECO:0000313" key="7">
    <source>
        <dbReference type="EMBL" id="KPC50729.1"/>
    </source>
</evidence>
<dbReference type="GO" id="GO:0019646">
    <property type="term" value="P:aerobic electron transport chain"/>
    <property type="evidence" value="ECO:0007669"/>
    <property type="project" value="TreeGrafter"/>
</dbReference>
<gene>
    <name evidence="7" type="primary">ndh_2</name>
    <name evidence="7" type="ORF">WG78_16785</name>
</gene>
<organism evidence="7 8">
    <name type="scientific">Amantichitinum ursilacus</name>
    <dbReference type="NCBI Taxonomy" id="857265"/>
    <lineage>
        <taxon>Bacteria</taxon>
        <taxon>Pseudomonadati</taxon>
        <taxon>Pseudomonadota</taxon>
        <taxon>Betaproteobacteria</taxon>
        <taxon>Neisseriales</taxon>
        <taxon>Chitinibacteraceae</taxon>
        <taxon>Amantichitinum</taxon>
    </lineage>
</organism>
<dbReference type="PANTHER" id="PTHR42913:SF3">
    <property type="entry name" value="64 KDA MITOCHONDRIAL NADH DEHYDROGENASE (EUROFUNG)"/>
    <property type="match status" value="1"/>
</dbReference>
<keyword evidence="4" id="KW-0274">FAD</keyword>
<dbReference type="InterPro" id="IPR051169">
    <property type="entry name" value="NADH-Q_oxidoreductase"/>
</dbReference>
<dbReference type="InterPro" id="IPR023753">
    <property type="entry name" value="FAD/NAD-binding_dom"/>
</dbReference>
<evidence type="ECO:0000256" key="2">
    <source>
        <dbReference type="ARBA" id="ARBA00005272"/>
    </source>
</evidence>
<dbReference type="GO" id="GO:0003955">
    <property type="term" value="F:NAD(P)H dehydrogenase (quinone) activity"/>
    <property type="evidence" value="ECO:0007669"/>
    <property type="project" value="TreeGrafter"/>
</dbReference>
<dbReference type="Proteomes" id="UP000037939">
    <property type="component" value="Unassembled WGS sequence"/>
</dbReference>
<comment type="caution">
    <text evidence="7">The sequence shown here is derived from an EMBL/GenBank/DDBJ whole genome shotgun (WGS) entry which is preliminary data.</text>
</comment>
<keyword evidence="5 7" id="KW-0560">Oxidoreductase</keyword>
<dbReference type="STRING" id="857265.WG78_16785"/>
<evidence type="ECO:0000313" key="8">
    <source>
        <dbReference type="Proteomes" id="UP000037939"/>
    </source>
</evidence>